<reference evidence="2 3" key="1">
    <citation type="journal article" date="2013" name="Genome Announc.">
        <title>Complete Genome Sequence of the Solvent Producer Clostridium saccharobutylicum NCP262 (DSM 13864).</title>
        <authorList>
            <person name="Poehlein A."/>
            <person name="Hartwich K."/>
            <person name="Krabben P."/>
            <person name="Ehrenreich A."/>
            <person name="Liebl W."/>
            <person name="Durre P."/>
            <person name="Gottschalk G."/>
            <person name="Daniel R."/>
        </authorList>
    </citation>
    <scope>NUCLEOTIDE SEQUENCE [LARGE SCALE GENOMIC DNA]</scope>
    <source>
        <strain evidence="2">DSM 13864</strain>
    </source>
</reference>
<dbReference type="KEGG" id="csb:CLSA_c35270"/>
<dbReference type="AlphaFoldDB" id="U5MVD5"/>
<dbReference type="eggNOG" id="ENOG5032VVW">
    <property type="taxonomic scope" value="Bacteria"/>
</dbReference>
<keyword evidence="3" id="KW-1185">Reference proteome</keyword>
<keyword evidence="1" id="KW-1133">Transmembrane helix</keyword>
<dbReference type="GeneID" id="55475854"/>
<feature type="transmembrane region" description="Helical" evidence="1">
    <location>
        <begin position="87"/>
        <end position="120"/>
    </location>
</feature>
<dbReference type="EMBL" id="CP006721">
    <property type="protein sequence ID" value="AGX44488.1"/>
    <property type="molecule type" value="Genomic_DNA"/>
</dbReference>
<protein>
    <submittedName>
        <fullName evidence="2">Uncharacterized protein</fullName>
    </submittedName>
</protein>
<keyword evidence="1" id="KW-0472">Membrane</keyword>
<evidence type="ECO:0000313" key="3">
    <source>
        <dbReference type="Proteomes" id="UP000017118"/>
    </source>
</evidence>
<dbReference type="Proteomes" id="UP000017118">
    <property type="component" value="Chromosome"/>
</dbReference>
<evidence type="ECO:0000256" key="1">
    <source>
        <dbReference type="SAM" id="Phobius"/>
    </source>
</evidence>
<accession>U5MVD5</accession>
<dbReference type="OrthoDB" id="2040460at2"/>
<dbReference type="HOGENOM" id="CLU_1701171_0_0_9"/>
<evidence type="ECO:0000313" key="2">
    <source>
        <dbReference type="EMBL" id="AGX44488.1"/>
    </source>
</evidence>
<proteinExistence type="predicted"/>
<name>U5MVD5_CLOSA</name>
<feature type="transmembrane region" description="Helical" evidence="1">
    <location>
        <begin position="132"/>
        <end position="153"/>
    </location>
</feature>
<dbReference type="PATRIC" id="fig|1345695.10.peg.3030"/>
<dbReference type="RefSeq" id="WP_022747792.1">
    <property type="nucleotide sequence ID" value="NC_022571.1"/>
</dbReference>
<sequence>MKKWEVESDGVKHEIQYKTGLRVKIIVDGETYKVKSSNSFINIIDYGINFGNTECKLVAIGNKVDLAVNGMFLGSNKPYEPISNVPAFVWVLIGVSTLGGYLLSGILSLVLGALMSSLYVKFALQKNKGALIGSFIGCSAIQILILCALFSVMR</sequence>
<gene>
    <name evidence="2" type="ORF">CLSA_c35270</name>
</gene>
<organism evidence="2 3">
    <name type="scientific">Clostridium saccharobutylicum DSM 13864</name>
    <dbReference type="NCBI Taxonomy" id="1345695"/>
    <lineage>
        <taxon>Bacteria</taxon>
        <taxon>Bacillati</taxon>
        <taxon>Bacillota</taxon>
        <taxon>Clostridia</taxon>
        <taxon>Eubacteriales</taxon>
        <taxon>Clostridiaceae</taxon>
        <taxon>Clostridium</taxon>
    </lineage>
</organism>
<keyword evidence="1" id="KW-0812">Transmembrane</keyword>